<accession>A0A6A6DGV1</accession>
<organism evidence="2 3">
    <name type="scientific">Zopfia rhizophila CBS 207.26</name>
    <dbReference type="NCBI Taxonomy" id="1314779"/>
    <lineage>
        <taxon>Eukaryota</taxon>
        <taxon>Fungi</taxon>
        <taxon>Dikarya</taxon>
        <taxon>Ascomycota</taxon>
        <taxon>Pezizomycotina</taxon>
        <taxon>Dothideomycetes</taxon>
        <taxon>Dothideomycetes incertae sedis</taxon>
        <taxon>Zopfiaceae</taxon>
        <taxon>Zopfia</taxon>
    </lineage>
</organism>
<protein>
    <recommendedName>
        <fullName evidence="1">DUF7770 domain-containing protein</fullName>
    </recommendedName>
</protein>
<dbReference type="InterPro" id="IPR056672">
    <property type="entry name" value="DUF7770"/>
</dbReference>
<sequence>MQLADTNTNYGKLKVTEHNYVELNSALKYWDVNAAQNIQAGWVYQLITSKGRDQYFINENEVRCRWWVYNKLKIMRDLVAQGYANAKVVENVLIPAMEFNYLRGQKPIPLPIRQRRFV</sequence>
<dbReference type="EMBL" id="ML994673">
    <property type="protein sequence ID" value="KAF2178744.1"/>
    <property type="molecule type" value="Genomic_DNA"/>
</dbReference>
<dbReference type="AlphaFoldDB" id="A0A6A6DGV1"/>
<dbReference type="Pfam" id="PF24968">
    <property type="entry name" value="DUF7770"/>
    <property type="match status" value="1"/>
</dbReference>
<dbReference type="Proteomes" id="UP000800200">
    <property type="component" value="Unassembled WGS sequence"/>
</dbReference>
<keyword evidence="3" id="KW-1185">Reference proteome</keyword>
<evidence type="ECO:0000313" key="3">
    <source>
        <dbReference type="Proteomes" id="UP000800200"/>
    </source>
</evidence>
<gene>
    <name evidence="2" type="ORF">K469DRAFT_598765</name>
</gene>
<evidence type="ECO:0000313" key="2">
    <source>
        <dbReference type="EMBL" id="KAF2178744.1"/>
    </source>
</evidence>
<proteinExistence type="predicted"/>
<reference evidence="2" key="1">
    <citation type="journal article" date="2020" name="Stud. Mycol.">
        <title>101 Dothideomycetes genomes: a test case for predicting lifestyles and emergence of pathogens.</title>
        <authorList>
            <person name="Haridas S."/>
            <person name="Albert R."/>
            <person name="Binder M."/>
            <person name="Bloem J."/>
            <person name="Labutti K."/>
            <person name="Salamov A."/>
            <person name="Andreopoulos B."/>
            <person name="Baker S."/>
            <person name="Barry K."/>
            <person name="Bills G."/>
            <person name="Bluhm B."/>
            <person name="Cannon C."/>
            <person name="Castanera R."/>
            <person name="Culley D."/>
            <person name="Daum C."/>
            <person name="Ezra D."/>
            <person name="Gonzalez J."/>
            <person name="Henrissat B."/>
            <person name="Kuo A."/>
            <person name="Liang C."/>
            <person name="Lipzen A."/>
            <person name="Lutzoni F."/>
            <person name="Magnuson J."/>
            <person name="Mondo S."/>
            <person name="Nolan M."/>
            <person name="Ohm R."/>
            <person name="Pangilinan J."/>
            <person name="Park H.-J."/>
            <person name="Ramirez L."/>
            <person name="Alfaro M."/>
            <person name="Sun H."/>
            <person name="Tritt A."/>
            <person name="Yoshinaga Y."/>
            <person name="Zwiers L.-H."/>
            <person name="Turgeon B."/>
            <person name="Goodwin S."/>
            <person name="Spatafora J."/>
            <person name="Crous P."/>
            <person name="Grigoriev I."/>
        </authorList>
    </citation>
    <scope>NUCLEOTIDE SEQUENCE</scope>
    <source>
        <strain evidence="2">CBS 207.26</strain>
    </source>
</reference>
<evidence type="ECO:0000259" key="1">
    <source>
        <dbReference type="Pfam" id="PF24968"/>
    </source>
</evidence>
<feature type="domain" description="DUF7770" evidence="1">
    <location>
        <begin position="3"/>
        <end position="117"/>
    </location>
</feature>
<name>A0A6A6DGV1_9PEZI</name>
<dbReference type="OrthoDB" id="3739692at2759"/>